<dbReference type="STRING" id="1294262.GCA_001316085_03090"/>
<protein>
    <submittedName>
        <fullName evidence="1">Uncharacterized protein</fullName>
    </submittedName>
</protein>
<reference evidence="1 2" key="1">
    <citation type="journal article" date="2020" name="Int. J. Syst. Evol. Microbiol.">
        <title>Sulfuracidifex tepidarius gen. nov., sp. nov. and transfer of Sulfolobus metallicus Huber and Stetter 1992 to the genus Sulfuracidifex as Sulfuracidifex metallicus comb. nov.</title>
        <authorList>
            <person name="Itoh T."/>
            <person name="Miura T."/>
            <person name="Sakai H.D."/>
            <person name="Kato S."/>
            <person name="Ohkuma M."/>
            <person name="Takashina T."/>
        </authorList>
    </citation>
    <scope>NUCLEOTIDE SEQUENCE [LARGE SCALE GENOMIC DNA]</scope>
    <source>
        <strain evidence="1 2">IC-006</strain>
    </source>
</reference>
<sequence length="156" mass="18210">MPESHPLIPIKYNLTKIRPKIKVNGSNSFSLIFREVEKEDNLRKVSFHSAVELGFTCENRLVSIFMEILDLPKGMLKEEFNSLLRTLLLDNACLEPYYVELYFIDSDYIPNYRRIIANTKMSIIENVGLAKLEFDIEKSYMKIDKLMGILQRLQGE</sequence>
<proteinExistence type="predicted"/>
<dbReference type="RefSeq" id="WP_054846891.1">
    <property type="nucleotide sequence ID" value="NZ_AP018929.1"/>
</dbReference>
<evidence type="ECO:0000313" key="1">
    <source>
        <dbReference type="EMBL" id="BBG25021.1"/>
    </source>
</evidence>
<gene>
    <name evidence="1" type="ORF">IC006_2355</name>
</gene>
<accession>A0A510DXS0</accession>
<dbReference type="AlphaFoldDB" id="A0A510DXS0"/>
<organism evidence="1 2">
    <name type="scientific">Sulfuracidifex tepidarius</name>
    <dbReference type="NCBI Taxonomy" id="1294262"/>
    <lineage>
        <taxon>Archaea</taxon>
        <taxon>Thermoproteota</taxon>
        <taxon>Thermoprotei</taxon>
        <taxon>Sulfolobales</taxon>
        <taxon>Sulfolobaceae</taxon>
        <taxon>Sulfuracidifex</taxon>
    </lineage>
</organism>
<dbReference type="GeneID" id="41716080"/>
<dbReference type="Proteomes" id="UP000322983">
    <property type="component" value="Chromosome"/>
</dbReference>
<evidence type="ECO:0000313" key="2">
    <source>
        <dbReference type="Proteomes" id="UP000322983"/>
    </source>
</evidence>
<dbReference type="EMBL" id="AP018929">
    <property type="protein sequence ID" value="BBG25021.1"/>
    <property type="molecule type" value="Genomic_DNA"/>
</dbReference>
<keyword evidence="2" id="KW-1185">Reference proteome</keyword>
<dbReference type="KEGG" id="step:IC006_2355"/>
<name>A0A510DXS0_9CREN</name>